<evidence type="ECO:0000313" key="2">
    <source>
        <dbReference type="Proteomes" id="UP000249057"/>
    </source>
</evidence>
<organism evidence="1 2">
    <name type="scientific">Aspergillus brunneoviolaceus CBS 621.78</name>
    <dbReference type="NCBI Taxonomy" id="1450534"/>
    <lineage>
        <taxon>Eukaryota</taxon>
        <taxon>Fungi</taxon>
        <taxon>Dikarya</taxon>
        <taxon>Ascomycota</taxon>
        <taxon>Pezizomycotina</taxon>
        <taxon>Eurotiomycetes</taxon>
        <taxon>Eurotiomycetidae</taxon>
        <taxon>Eurotiales</taxon>
        <taxon>Aspergillaceae</taxon>
        <taxon>Aspergillus</taxon>
        <taxon>Aspergillus subgen. Circumdati</taxon>
    </lineage>
</organism>
<dbReference type="EMBL" id="KZ825350">
    <property type="protein sequence ID" value="RAH44769.1"/>
    <property type="molecule type" value="Genomic_DNA"/>
</dbReference>
<dbReference type="Proteomes" id="UP000249057">
    <property type="component" value="Unassembled WGS sequence"/>
</dbReference>
<gene>
    <name evidence="1" type="ORF">BO95DRAFT_515179</name>
</gene>
<evidence type="ECO:0000313" key="1">
    <source>
        <dbReference type="EMBL" id="RAH44769.1"/>
    </source>
</evidence>
<protein>
    <submittedName>
        <fullName evidence="1">Cytochrome P450</fullName>
    </submittedName>
</protein>
<reference evidence="1" key="1">
    <citation type="submission" date="2018-02" db="EMBL/GenBank/DDBJ databases">
        <title>The genomes of Aspergillus section Nigri reveals drivers in fungal speciation.</title>
        <authorList>
            <consortium name="DOE Joint Genome Institute"/>
            <person name="Vesth T.C."/>
            <person name="Nybo J."/>
            <person name="Theobald S."/>
            <person name="Brandl J."/>
            <person name="Frisvad J.C."/>
            <person name="Nielsen K.F."/>
            <person name="Lyhne E.K."/>
            <person name="Kogle M.E."/>
            <person name="Kuo A."/>
            <person name="Riley R."/>
            <person name="Clum A."/>
            <person name="Nolan M."/>
            <person name="Lipzen A."/>
            <person name="Salamov A."/>
            <person name="Henrissat B."/>
            <person name="Wiebenga A."/>
            <person name="De vries R.P."/>
            <person name="Grigoriev I.V."/>
            <person name="Mortensen U.H."/>
            <person name="Andersen M.R."/>
            <person name="Baker S.E."/>
        </authorList>
    </citation>
    <scope>NUCLEOTIDE SEQUENCE</scope>
    <source>
        <strain evidence="1">CBS 621.78</strain>
    </source>
</reference>
<proteinExistence type="predicted"/>
<name>A0ACD1G6B3_9EURO</name>
<keyword evidence="2" id="KW-1185">Reference proteome</keyword>
<sequence length="575" mass="64467">MDSLAKIFLSLPQVTLSGAGLLGIACHQSLLQPFEVDSYGWELFLTFWIGIGGLLSGYLHVAELGVIDAFVRSSAVGAAFLAGIYGSMLMYRAYFHRLRRFPGPYPARLSNLYHLLSMAGTKLKYHLHVQKLHARYGDFIRTGPRELTIFRASAIELIYGSSSKCTKGAWYDQNSGDPDKVGIENLRDAAKHRLRRKAWDKGLGLRALDKYEARVTAKVNQLMAGIGTGKPVNITQHSTFYAWDVMGEIAFSKDFGMLETGLEHPAVDGLHWAMTTAGVVTTLPWLMNMLRVIPGATGRFERFAGWCSEQLNTKRQALLRQKAEGTLGEPQDVMSWIIRAQQEGDRSAPPTESAIKEDVRTLISAGSDTVAIAFTNFLYFMAKNPRIYRKLQRLVRESCPDGGPESWTYEQLKRVSYIDQLIHETLRLRPPVPMGFPRETPPEGLQVEEIYIPGNVIVNVPIWAIQQDERYFESATEFQPERWGSLTPQTAAYLPFQRGQFTCAGKALAMMQLRMLIGCVALRFDDLAFAPGEDGVVFWTEARETLTLWIPPLNMMFYPAETRKDEGGKGVGPFC</sequence>
<accession>A0ACD1G6B3</accession>